<comment type="caution">
    <text evidence="1">The sequence shown here is derived from an EMBL/GenBank/DDBJ whole genome shotgun (WGS) entry which is preliminary data.</text>
</comment>
<dbReference type="EMBL" id="CM042889">
    <property type="protein sequence ID" value="KAI4321935.1"/>
    <property type="molecule type" value="Genomic_DNA"/>
</dbReference>
<gene>
    <name evidence="1" type="ORF">MLD38_035258</name>
</gene>
<evidence type="ECO:0000313" key="1">
    <source>
        <dbReference type="EMBL" id="KAI4321935.1"/>
    </source>
</evidence>
<keyword evidence="2" id="KW-1185">Reference proteome</keyword>
<sequence length="113" mass="11398">MTNEKFDELHEDEAELLDESMDSLCLSLTTPGFETFPCIRTQAHASSKKLQFSPVACCASICRLSASSSPSASSLPPTPPTQAAAPAPAAPAAAAPVAPPAAAAATAAKSQGN</sequence>
<evidence type="ECO:0000313" key="2">
    <source>
        <dbReference type="Proteomes" id="UP001057402"/>
    </source>
</evidence>
<protein>
    <submittedName>
        <fullName evidence="1">Uncharacterized protein</fullName>
    </submittedName>
</protein>
<dbReference type="Proteomes" id="UP001057402">
    <property type="component" value="Chromosome 10"/>
</dbReference>
<reference evidence="2" key="1">
    <citation type="journal article" date="2023" name="Front. Plant Sci.">
        <title>Chromosomal-level genome assembly of Melastoma candidum provides insights into trichome evolution.</title>
        <authorList>
            <person name="Zhong Y."/>
            <person name="Wu W."/>
            <person name="Sun C."/>
            <person name="Zou P."/>
            <person name="Liu Y."/>
            <person name="Dai S."/>
            <person name="Zhou R."/>
        </authorList>
    </citation>
    <scope>NUCLEOTIDE SEQUENCE [LARGE SCALE GENOMIC DNA]</scope>
</reference>
<organism evidence="1 2">
    <name type="scientific">Melastoma candidum</name>
    <dbReference type="NCBI Taxonomy" id="119954"/>
    <lineage>
        <taxon>Eukaryota</taxon>
        <taxon>Viridiplantae</taxon>
        <taxon>Streptophyta</taxon>
        <taxon>Embryophyta</taxon>
        <taxon>Tracheophyta</taxon>
        <taxon>Spermatophyta</taxon>
        <taxon>Magnoliopsida</taxon>
        <taxon>eudicotyledons</taxon>
        <taxon>Gunneridae</taxon>
        <taxon>Pentapetalae</taxon>
        <taxon>rosids</taxon>
        <taxon>malvids</taxon>
        <taxon>Myrtales</taxon>
        <taxon>Melastomataceae</taxon>
        <taxon>Melastomatoideae</taxon>
        <taxon>Melastomateae</taxon>
        <taxon>Melastoma</taxon>
    </lineage>
</organism>
<name>A0ACB9MG42_9MYRT</name>
<accession>A0ACB9MG42</accession>
<proteinExistence type="predicted"/>